<dbReference type="PANTHER" id="PTHR21660:SF1">
    <property type="entry name" value="ACYL-COENZYME A THIOESTERASE 13"/>
    <property type="match status" value="1"/>
</dbReference>
<evidence type="ECO:0000313" key="5">
    <source>
        <dbReference type="Proteomes" id="UP000217790"/>
    </source>
</evidence>
<accession>A0A2H3DR54</accession>
<dbReference type="SUPFAM" id="SSF54637">
    <property type="entry name" value="Thioesterase/thiol ester dehydrase-isomerase"/>
    <property type="match status" value="1"/>
</dbReference>
<keyword evidence="2" id="KW-0378">Hydrolase</keyword>
<dbReference type="EMBL" id="KZ293655">
    <property type="protein sequence ID" value="PBK93952.1"/>
    <property type="molecule type" value="Genomic_DNA"/>
</dbReference>
<dbReference type="OrthoDB" id="2831072at2759"/>
<dbReference type="Pfam" id="PF03061">
    <property type="entry name" value="4HBT"/>
    <property type="match status" value="1"/>
</dbReference>
<dbReference type="InterPro" id="IPR039298">
    <property type="entry name" value="ACOT13"/>
</dbReference>
<dbReference type="STRING" id="47427.A0A2H3DR54"/>
<dbReference type="InterPro" id="IPR006683">
    <property type="entry name" value="Thioestr_dom"/>
</dbReference>
<keyword evidence="5" id="KW-1185">Reference proteome</keyword>
<dbReference type="Gene3D" id="3.10.129.10">
    <property type="entry name" value="Hotdog Thioesterase"/>
    <property type="match status" value="1"/>
</dbReference>
<feature type="domain" description="Thioesterase" evidence="3">
    <location>
        <begin position="90"/>
        <end position="166"/>
    </location>
</feature>
<reference evidence="5" key="1">
    <citation type="journal article" date="2017" name="Nat. Ecol. Evol.">
        <title>Genome expansion and lineage-specific genetic innovations in the forest pathogenic fungi Armillaria.</title>
        <authorList>
            <person name="Sipos G."/>
            <person name="Prasanna A.N."/>
            <person name="Walter M.C."/>
            <person name="O'Connor E."/>
            <person name="Balint B."/>
            <person name="Krizsan K."/>
            <person name="Kiss B."/>
            <person name="Hess J."/>
            <person name="Varga T."/>
            <person name="Slot J."/>
            <person name="Riley R."/>
            <person name="Boka B."/>
            <person name="Rigling D."/>
            <person name="Barry K."/>
            <person name="Lee J."/>
            <person name="Mihaltcheva S."/>
            <person name="LaButti K."/>
            <person name="Lipzen A."/>
            <person name="Waldron R."/>
            <person name="Moloney N.M."/>
            <person name="Sperisen C."/>
            <person name="Kredics L."/>
            <person name="Vagvoelgyi C."/>
            <person name="Patrignani A."/>
            <person name="Fitzpatrick D."/>
            <person name="Nagy I."/>
            <person name="Doyle S."/>
            <person name="Anderson J.B."/>
            <person name="Grigoriev I.V."/>
            <person name="Gueldener U."/>
            <person name="Muensterkoetter M."/>
            <person name="Nagy L.G."/>
        </authorList>
    </citation>
    <scope>NUCLEOTIDE SEQUENCE [LARGE SCALE GENOMIC DNA]</scope>
    <source>
        <strain evidence="5">Ar21-2</strain>
    </source>
</reference>
<evidence type="ECO:0000259" key="3">
    <source>
        <dbReference type="Pfam" id="PF03061"/>
    </source>
</evidence>
<evidence type="ECO:0000256" key="2">
    <source>
        <dbReference type="ARBA" id="ARBA00022801"/>
    </source>
</evidence>
<dbReference type="InterPro" id="IPR029069">
    <property type="entry name" value="HotDog_dom_sf"/>
</dbReference>
<dbReference type="InterPro" id="IPR003736">
    <property type="entry name" value="PAAI_dom"/>
</dbReference>
<dbReference type="NCBIfam" id="TIGR00369">
    <property type="entry name" value="unchar_dom_1"/>
    <property type="match status" value="1"/>
</dbReference>
<evidence type="ECO:0000256" key="1">
    <source>
        <dbReference type="ARBA" id="ARBA00008324"/>
    </source>
</evidence>
<protein>
    <recommendedName>
        <fullName evidence="3">Thioesterase domain-containing protein</fullName>
    </recommendedName>
</protein>
<dbReference type="GO" id="GO:0047617">
    <property type="term" value="F:fatty acyl-CoA hydrolase activity"/>
    <property type="evidence" value="ECO:0007669"/>
    <property type="project" value="InterPro"/>
</dbReference>
<gene>
    <name evidence="4" type="ORF">ARMGADRAFT_1053530</name>
</gene>
<name>A0A2H3DR54_ARMGA</name>
<proteinExistence type="inferred from homology"/>
<organism evidence="4 5">
    <name type="scientific">Armillaria gallica</name>
    <name type="common">Bulbous honey fungus</name>
    <name type="synonym">Armillaria bulbosa</name>
    <dbReference type="NCBI Taxonomy" id="47427"/>
    <lineage>
        <taxon>Eukaryota</taxon>
        <taxon>Fungi</taxon>
        <taxon>Dikarya</taxon>
        <taxon>Basidiomycota</taxon>
        <taxon>Agaricomycotina</taxon>
        <taxon>Agaricomycetes</taxon>
        <taxon>Agaricomycetidae</taxon>
        <taxon>Agaricales</taxon>
        <taxon>Marasmiineae</taxon>
        <taxon>Physalacriaceae</taxon>
        <taxon>Armillaria</taxon>
    </lineage>
</organism>
<dbReference type="AlphaFoldDB" id="A0A2H3DR54"/>
<evidence type="ECO:0000313" key="4">
    <source>
        <dbReference type="EMBL" id="PBK93952.1"/>
    </source>
</evidence>
<dbReference type="PANTHER" id="PTHR21660">
    <property type="entry name" value="THIOESTERASE SUPERFAMILY MEMBER-RELATED"/>
    <property type="match status" value="1"/>
</dbReference>
<dbReference type="InParanoid" id="A0A2H3DR54"/>
<comment type="similarity">
    <text evidence="1">Belongs to the thioesterase PaaI family.</text>
</comment>
<dbReference type="Proteomes" id="UP000217790">
    <property type="component" value="Unassembled WGS sequence"/>
</dbReference>
<dbReference type="CDD" id="cd03443">
    <property type="entry name" value="PaaI_thioesterase"/>
    <property type="match status" value="1"/>
</dbReference>
<dbReference type="OMA" id="SGVHSKM"/>
<sequence length="184" mass="19603">MATSTIGSEDVSSIAGNVSDEIKRIVGFPMRIFRMTTDEGEPTGFGATFTSGMTVSEVSMVPKAEEPTKQEGRVVCKLVVTEDMVNGAMTIHGGCSAYLVDICSTLAIIAYTLASGRSVNTVSQSINMMYHSPAGLGEELRIVNTTMTVGSKTLIARTEIWSDTTKRLVASGVHSKMEPSQAKL</sequence>